<dbReference type="EMBL" id="LNQE01001626">
    <property type="protein sequence ID" value="KUG14724.1"/>
    <property type="molecule type" value="Genomic_DNA"/>
</dbReference>
<gene>
    <name evidence="2" type="ORF">ASZ90_015622</name>
</gene>
<reference evidence="2" key="1">
    <citation type="journal article" date="2015" name="Proc. Natl. Acad. Sci. U.S.A.">
        <title>Networks of energetic and metabolic interactions define dynamics in microbial communities.</title>
        <authorList>
            <person name="Embree M."/>
            <person name="Liu J.K."/>
            <person name="Al-Bassam M.M."/>
            <person name="Zengler K."/>
        </authorList>
    </citation>
    <scope>NUCLEOTIDE SEQUENCE</scope>
</reference>
<sequence>MKRGFAKDLNTTMVEGLTQCFGTDVQQKGDHYQIRYGALTLLDITIGRGGKTVIVTTESDKDATDEVILDTNRRFRRFLEMVTGYTTKERLKKAKSIEGT</sequence>
<protein>
    <recommendedName>
        <fullName evidence="1">DUF5611 domain-containing protein</fullName>
    </recommendedName>
</protein>
<dbReference type="Pfam" id="PF18446">
    <property type="entry name" value="DUF5611"/>
    <property type="match status" value="1"/>
</dbReference>
<dbReference type="InterPro" id="IPR040713">
    <property type="entry name" value="DUF5611"/>
</dbReference>
<feature type="domain" description="DUF5611" evidence="1">
    <location>
        <begin position="1"/>
        <end position="95"/>
    </location>
</feature>
<evidence type="ECO:0000313" key="2">
    <source>
        <dbReference type="EMBL" id="KUG14724.1"/>
    </source>
</evidence>
<name>A0A0W8F1F1_9ZZZZ</name>
<comment type="caution">
    <text evidence="2">The sequence shown here is derived from an EMBL/GenBank/DDBJ whole genome shotgun (WGS) entry which is preliminary data.</text>
</comment>
<proteinExistence type="predicted"/>
<dbReference type="Gene3D" id="3.30.310.190">
    <property type="match status" value="1"/>
</dbReference>
<dbReference type="PIRSF" id="PIRSF022080">
    <property type="entry name" value="UCP022080"/>
    <property type="match status" value="1"/>
</dbReference>
<accession>A0A0W8F1F1</accession>
<evidence type="ECO:0000259" key="1">
    <source>
        <dbReference type="Pfam" id="PF18446"/>
    </source>
</evidence>
<organism evidence="2">
    <name type="scientific">hydrocarbon metagenome</name>
    <dbReference type="NCBI Taxonomy" id="938273"/>
    <lineage>
        <taxon>unclassified sequences</taxon>
        <taxon>metagenomes</taxon>
        <taxon>ecological metagenomes</taxon>
    </lineage>
</organism>
<dbReference type="AlphaFoldDB" id="A0A0W8F1F1"/>
<dbReference type="InterPro" id="IPR016800">
    <property type="entry name" value="UCP022080"/>
</dbReference>